<keyword evidence="1" id="KW-1133">Transmembrane helix</keyword>
<keyword evidence="1" id="KW-0472">Membrane</keyword>
<feature type="transmembrane region" description="Helical" evidence="1">
    <location>
        <begin position="6"/>
        <end position="28"/>
    </location>
</feature>
<feature type="domain" description="DUF6249" evidence="2">
    <location>
        <begin position="7"/>
        <end position="104"/>
    </location>
</feature>
<proteinExistence type="predicted"/>
<dbReference type="RefSeq" id="WP_302711704.1">
    <property type="nucleotide sequence ID" value="NZ_JAULRT010000035.1"/>
</dbReference>
<keyword evidence="1" id="KW-0812">Transmembrane</keyword>
<gene>
    <name evidence="3" type="ORF">QWI16_05255</name>
</gene>
<dbReference type="EMBL" id="JAULRT010000035">
    <property type="protein sequence ID" value="MDO3381572.1"/>
    <property type="molecule type" value="Genomic_DNA"/>
</dbReference>
<evidence type="ECO:0000313" key="4">
    <source>
        <dbReference type="Proteomes" id="UP001168380"/>
    </source>
</evidence>
<organism evidence="3 4">
    <name type="scientific">Gilvimarinus algae</name>
    <dbReference type="NCBI Taxonomy" id="3058037"/>
    <lineage>
        <taxon>Bacteria</taxon>
        <taxon>Pseudomonadati</taxon>
        <taxon>Pseudomonadota</taxon>
        <taxon>Gammaproteobacteria</taxon>
        <taxon>Cellvibrionales</taxon>
        <taxon>Cellvibrionaceae</taxon>
        <taxon>Gilvimarinus</taxon>
    </lineage>
</organism>
<evidence type="ECO:0000256" key="1">
    <source>
        <dbReference type="SAM" id="Phobius"/>
    </source>
</evidence>
<feature type="transmembrane region" description="Helical" evidence="1">
    <location>
        <begin position="73"/>
        <end position="103"/>
    </location>
</feature>
<evidence type="ECO:0000313" key="3">
    <source>
        <dbReference type="EMBL" id="MDO3381572.1"/>
    </source>
</evidence>
<keyword evidence="4" id="KW-1185">Reference proteome</keyword>
<comment type="caution">
    <text evidence="3">The sequence shown here is derived from an EMBL/GenBank/DDBJ whole genome shotgun (WGS) entry which is preliminary data.</text>
</comment>
<dbReference type="Pfam" id="PF19762">
    <property type="entry name" value="DUF6249"/>
    <property type="match status" value="1"/>
</dbReference>
<protein>
    <submittedName>
        <fullName evidence="3">DUF6249 domain-containing protein</fullName>
    </submittedName>
</protein>
<name>A0ABT8TBU8_9GAMM</name>
<accession>A0ABT8TBU8</accession>
<dbReference type="InterPro" id="IPR046216">
    <property type="entry name" value="DUF6249"/>
</dbReference>
<evidence type="ECO:0000259" key="2">
    <source>
        <dbReference type="Pfam" id="PF19762"/>
    </source>
</evidence>
<sequence length="123" mass="13401">MTDPVPIIAILMVFSTPIVCLAILMNSLHKRKQMQMEIINKLIEAGQPVPEALFTGGQGGVNETDALYRRSLYLLWVGGAVFLALFFIAGLDVATLGLIPLAIGGVNYKLWQESKARAGQRSE</sequence>
<reference evidence="3" key="1">
    <citation type="submission" date="2023-07" db="EMBL/GenBank/DDBJ databases">
        <title>Gilvimarinus algae sp. nov., isolated from the surface of Kelp.</title>
        <authorList>
            <person name="Sun Y.Y."/>
            <person name="Gong Y."/>
            <person name="Du Z.J."/>
        </authorList>
    </citation>
    <scope>NUCLEOTIDE SEQUENCE</scope>
    <source>
        <strain evidence="3">SDUM040014</strain>
    </source>
</reference>
<dbReference type="Proteomes" id="UP001168380">
    <property type="component" value="Unassembled WGS sequence"/>
</dbReference>